<proteinExistence type="inferred from homology"/>
<evidence type="ECO:0000256" key="3">
    <source>
        <dbReference type="ARBA" id="ARBA00022741"/>
    </source>
</evidence>
<dbReference type="InterPro" id="IPR042099">
    <property type="entry name" value="ANL_N_sf"/>
</dbReference>
<keyword evidence="3 9" id="KW-0547">Nucleotide-binding</keyword>
<evidence type="ECO:0000259" key="10">
    <source>
        <dbReference type="Pfam" id="PF00501"/>
    </source>
</evidence>
<evidence type="ECO:0000259" key="11">
    <source>
        <dbReference type="Pfam" id="PF14535"/>
    </source>
</evidence>
<comment type="function">
    <text evidence="9">Catalyzes the activation of phenylacetic acid (PA) to phenylacetyl-CoA (PA-CoA).</text>
</comment>
<reference evidence="12 13" key="1">
    <citation type="journal article" date="2017" name="Int. J. Syst. Evol. Microbiol.">
        <title>Desulfovibrio senegalensis sp. nov., a mesophilic sulfate reducer isolated from marine sediment.</title>
        <authorList>
            <person name="Thioye A."/>
            <person name="Gam Z.B.A."/>
            <person name="Mbengue M."/>
            <person name="Cayol J.L."/>
            <person name="Joseph-Bartoli M."/>
            <person name="Toure-Kane C."/>
            <person name="Labat M."/>
        </authorList>
    </citation>
    <scope>NUCLEOTIDE SEQUENCE [LARGE SCALE GENOMIC DNA]</scope>
    <source>
        <strain evidence="12 13">DSM 101509</strain>
    </source>
</reference>
<dbReference type="Proteomes" id="UP000438699">
    <property type="component" value="Unassembled WGS sequence"/>
</dbReference>
<dbReference type="EC" id="6.2.1.30" evidence="6 9"/>
<dbReference type="InterPro" id="IPR011880">
    <property type="entry name" value="PA_CoA_ligase"/>
</dbReference>
<dbReference type="PANTHER" id="PTHR43845:SF1">
    <property type="entry name" value="BLR5969 PROTEIN"/>
    <property type="match status" value="1"/>
</dbReference>
<evidence type="ECO:0000313" key="13">
    <source>
        <dbReference type="Proteomes" id="UP000438699"/>
    </source>
</evidence>
<feature type="domain" description="AMP-dependent synthetase/ligase" evidence="10">
    <location>
        <begin position="76"/>
        <end position="286"/>
    </location>
</feature>
<dbReference type="GO" id="GO:0000166">
    <property type="term" value="F:nucleotide binding"/>
    <property type="evidence" value="ECO:0007669"/>
    <property type="project" value="UniProtKB-KW"/>
</dbReference>
<name>A0A6N6N5B3_9BACT</name>
<dbReference type="RefSeq" id="WP_151149576.1">
    <property type="nucleotide sequence ID" value="NZ_WAIE01000001.1"/>
</dbReference>
<comment type="subunit">
    <text evidence="1">Monomer.</text>
</comment>
<dbReference type="FunFam" id="3.40.50.12780:FF:000016">
    <property type="entry name" value="Phenylacetate-coenzyme A ligase"/>
    <property type="match status" value="1"/>
</dbReference>
<comment type="pathway">
    <text evidence="4 9">Aromatic compound metabolism; phenylacetate degradation.</text>
</comment>
<dbReference type="PIRSF" id="PIRSF006444">
    <property type="entry name" value="PaaK"/>
    <property type="match status" value="1"/>
</dbReference>
<dbReference type="SUPFAM" id="SSF56801">
    <property type="entry name" value="Acetyl-CoA synthetase-like"/>
    <property type="match status" value="1"/>
</dbReference>
<dbReference type="OrthoDB" id="5484550at2"/>
<accession>A0A6N6N5B3</accession>
<dbReference type="Gene3D" id="3.30.300.30">
    <property type="match status" value="1"/>
</dbReference>
<comment type="similarity">
    <text evidence="5 9">Belongs to the phenylacetyl-CoA ligase family.</text>
</comment>
<dbReference type="GO" id="GO:0010124">
    <property type="term" value="P:phenylacetate catabolic process"/>
    <property type="evidence" value="ECO:0007669"/>
    <property type="project" value="UniProtKB-UniRule"/>
</dbReference>
<evidence type="ECO:0000256" key="8">
    <source>
        <dbReference type="ARBA" id="ARBA00075111"/>
    </source>
</evidence>
<evidence type="ECO:0000256" key="2">
    <source>
        <dbReference type="ARBA" id="ARBA00022598"/>
    </source>
</evidence>
<comment type="caution">
    <text evidence="12">The sequence shown here is derived from an EMBL/GenBank/DDBJ whole genome shotgun (WGS) entry which is preliminary data.</text>
</comment>
<dbReference type="Pfam" id="PF00501">
    <property type="entry name" value="AMP-binding"/>
    <property type="match status" value="1"/>
</dbReference>
<dbReference type="Pfam" id="PF14535">
    <property type="entry name" value="AMP-binding_C_2"/>
    <property type="match status" value="1"/>
</dbReference>
<dbReference type="InterPro" id="IPR000873">
    <property type="entry name" value="AMP-dep_synth/lig_dom"/>
</dbReference>
<dbReference type="UniPathway" id="UPA00930"/>
<evidence type="ECO:0000256" key="6">
    <source>
        <dbReference type="ARBA" id="ARBA00066629"/>
    </source>
</evidence>
<evidence type="ECO:0000256" key="5">
    <source>
        <dbReference type="ARBA" id="ARBA00061566"/>
    </source>
</evidence>
<dbReference type="EMBL" id="WAIE01000001">
    <property type="protein sequence ID" value="KAB1443244.1"/>
    <property type="molecule type" value="Genomic_DNA"/>
</dbReference>
<dbReference type="AlphaFoldDB" id="A0A6N6N5B3"/>
<gene>
    <name evidence="12" type="ORF">F8A88_02970</name>
</gene>
<organism evidence="12 13">
    <name type="scientific">Pseudodesulfovibrio senegalensis</name>
    <dbReference type="NCBI Taxonomy" id="1721087"/>
    <lineage>
        <taxon>Bacteria</taxon>
        <taxon>Pseudomonadati</taxon>
        <taxon>Thermodesulfobacteriota</taxon>
        <taxon>Desulfovibrionia</taxon>
        <taxon>Desulfovibrionales</taxon>
        <taxon>Desulfovibrionaceae</taxon>
    </lineage>
</organism>
<dbReference type="CDD" id="cd05913">
    <property type="entry name" value="PaaK"/>
    <property type="match status" value="1"/>
</dbReference>
<dbReference type="Gene3D" id="3.40.50.12780">
    <property type="entry name" value="N-terminal domain of ligase-like"/>
    <property type="match status" value="1"/>
</dbReference>
<keyword evidence="13" id="KW-1185">Reference proteome</keyword>
<evidence type="ECO:0000256" key="1">
    <source>
        <dbReference type="ARBA" id="ARBA00011245"/>
    </source>
</evidence>
<evidence type="ECO:0000256" key="4">
    <source>
        <dbReference type="ARBA" id="ARBA00060591"/>
    </source>
</evidence>
<evidence type="ECO:0000256" key="9">
    <source>
        <dbReference type="PIRNR" id="PIRNR006444"/>
    </source>
</evidence>
<evidence type="ECO:0000256" key="7">
    <source>
        <dbReference type="ARBA" id="ARBA00068695"/>
    </source>
</evidence>
<dbReference type="PANTHER" id="PTHR43845">
    <property type="entry name" value="BLR5969 PROTEIN"/>
    <property type="match status" value="1"/>
</dbReference>
<dbReference type="GO" id="GO:0047475">
    <property type="term" value="F:phenylacetate-CoA ligase activity"/>
    <property type="evidence" value="ECO:0007669"/>
    <property type="project" value="UniProtKB-EC"/>
</dbReference>
<evidence type="ECO:0000313" key="12">
    <source>
        <dbReference type="EMBL" id="KAB1443244.1"/>
    </source>
</evidence>
<dbReference type="InterPro" id="IPR045851">
    <property type="entry name" value="AMP-bd_C_sf"/>
</dbReference>
<keyword evidence="2 9" id="KW-0436">Ligase</keyword>
<comment type="catalytic activity">
    <reaction evidence="9">
        <text>2-phenylacetate + ATP + CoA = phenylacetyl-CoA + AMP + diphosphate</text>
        <dbReference type="Rhea" id="RHEA:20956"/>
        <dbReference type="ChEBI" id="CHEBI:18401"/>
        <dbReference type="ChEBI" id="CHEBI:30616"/>
        <dbReference type="ChEBI" id="CHEBI:33019"/>
        <dbReference type="ChEBI" id="CHEBI:57287"/>
        <dbReference type="ChEBI" id="CHEBI:57390"/>
        <dbReference type="ChEBI" id="CHEBI:456215"/>
        <dbReference type="EC" id="6.2.1.30"/>
    </reaction>
</comment>
<dbReference type="InterPro" id="IPR028154">
    <property type="entry name" value="AMP-dep_Lig_C"/>
</dbReference>
<feature type="domain" description="AMP-dependent ligase C-terminal" evidence="11">
    <location>
        <begin position="335"/>
        <end position="428"/>
    </location>
</feature>
<protein>
    <recommendedName>
        <fullName evidence="7 9">Phenylacetate-coenzyme A ligase</fullName>
        <ecNumber evidence="6 9">6.2.1.30</ecNumber>
    </recommendedName>
    <alternativeName>
        <fullName evidence="8 9">Phenylacetyl-CoA ligase</fullName>
    </alternativeName>
</protein>
<sequence>MSRQYRFIPQMTEEQIAERQLEGLRWTVDHAYKGSPFYRNHLSEAGIEPGCIQSLDDLRTLPVTTADHLKQGYPFPLLSVPERDVVRIHGSSGTTGKRKILSYTQKDIDVWKDMFARCYELAGLTREDRVQVCVGYGLWTAGAGFQLGSERFGAMTLPVGPGLLEIQLQILEDLKPTCLCSTASMALLMGEQVIKHGLQDKIALKRVIFGGEAHSEKMRKQFEESLGLEHSFDITGMTELYGPGMGLECTAHEGIHYWADMYILEVLDPVTLEPVAPGELGEMVVTSLCKEGSPLIRYRTRDLTRLIPGVCPCGVTMPRHEKIQGRSDDMFIFRGVNIYPGQIAEVLESFSELSAEYQINLTRRDGLDHMAVKVERAPEANYDSDTQLAHAVSDAVRRHILVRSEVQVVNPGELPRSFAKTKRVLDDRNED</sequence>